<keyword evidence="3" id="KW-1185">Reference proteome</keyword>
<dbReference type="EMBL" id="AGNL01006994">
    <property type="protein sequence ID" value="EJK71626.1"/>
    <property type="molecule type" value="Genomic_DNA"/>
</dbReference>
<comment type="caution">
    <text evidence="2">The sequence shown here is derived from an EMBL/GenBank/DDBJ whole genome shotgun (WGS) entry which is preliminary data.</text>
</comment>
<gene>
    <name evidence="2" type="ORF">THAOC_06912</name>
</gene>
<feature type="region of interest" description="Disordered" evidence="1">
    <location>
        <begin position="60"/>
        <end position="104"/>
    </location>
</feature>
<name>K0TDS8_THAOC</name>
<sequence length="194" mass="21029">MPCSPTPSKYDIVVSKSARKRKGPKLAEVALTFWHEDVAQGGSGEKVLHEDEQLFQDPVQSHFPPWARSPGSIEVRLSTPSARPAQRRKSNNDDGESRAPPWPPLKAAATEVRCGIELSTCSAACPSGTIYTSFWPDICAGLLGGTSVGWPPVRLQICRSDDAAARMTSSISSLSMLPTAVRWRLVVEEQFAAP</sequence>
<evidence type="ECO:0000313" key="3">
    <source>
        <dbReference type="Proteomes" id="UP000266841"/>
    </source>
</evidence>
<accession>K0TDS8</accession>
<protein>
    <submittedName>
        <fullName evidence="2">Uncharacterized protein</fullName>
    </submittedName>
</protein>
<organism evidence="2 3">
    <name type="scientific">Thalassiosira oceanica</name>
    <name type="common">Marine diatom</name>
    <dbReference type="NCBI Taxonomy" id="159749"/>
    <lineage>
        <taxon>Eukaryota</taxon>
        <taxon>Sar</taxon>
        <taxon>Stramenopiles</taxon>
        <taxon>Ochrophyta</taxon>
        <taxon>Bacillariophyta</taxon>
        <taxon>Coscinodiscophyceae</taxon>
        <taxon>Thalassiosirophycidae</taxon>
        <taxon>Thalassiosirales</taxon>
        <taxon>Thalassiosiraceae</taxon>
        <taxon>Thalassiosira</taxon>
    </lineage>
</organism>
<proteinExistence type="predicted"/>
<reference evidence="2 3" key="1">
    <citation type="journal article" date="2012" name="Genome Biol.">
        <title>Genome and low-iron response of an oceanic diatom adapted to chronic iron limitation.</title>
        <authorList>
            <person name="Lommer M."/>
            <person name="Specht M."/>
            <person name="Roy A.S."/>
            <person name="Kraemer L."/>
            <person name="Andreson R."/>
            <person name="Gutowska M.A."/>
            <person name="Wolf J."/>
            <person name="Bergner S.V."/>
            <person name="Schilhabel M.B."/>
            <person name="Klostermeier U.C."/>
            <person name="Beiko R.G."/>
            <person name="Rosenstiel P."/>
            <person name="Hippler M."/>
            <person name="Laroche J."/>
        </authorList>
    </citation>
    <scope>NUCLEOTIDE SEQUENCE [LARGE SCALE GENOMIC DNA]</scope>
    <source>
        <strain evidence="2 3">CCMP1005</strain>
    </source>
</reference>
<dbReference type="AlphaFoldDB" id="K0TDS8"/>
<evidence type="ECO:0000313" key="2">
    <source>
        <dbReference type="EMBL" id="EJK71626.1"/>
    </source>
</evidence>
<dbReference type="Proteomes" id="UP000266841">
    <property type="component" value="Unassembled WGS sequence"/>
</dbReference>
<evidence type="ECO:0000256" key="1">
    <source>
        <dbReference type="SAM" id="MobiDB-lite"/>
    </source>
</evidence>